<feature type="region of interest" description="Disordered" evidence="1">
    <location>
        <begin position="431"/>
        <end position="475"/>
    </location>
</feature>
<organism evidence="2 3">
    <name type="scientific">Ascobolus immersus RN42</name>
    <dbReference type="NCBI Taxonomy" id="1160509"/>
    <lineage>
        <taxon>Eukaryota</taxon>
        <taxon>Fungi</taxon>
        <taxon>Dikarya</taxon>
        <taxon>Ascomycota</taxon>
        <taxon>Pezizomycotina</taxon>
        <taxon>Pezizomycetes</taxon>
        <taxon>Pezizales</taxon>
        <taxon>Ascobolaceae</taxon>
        <taxon>Ascobolus</taxon>
    </lineage>
</organism>
<accession>A0A3N4HV24</accession>
<feature type="compositionally biased region" description="Acidic residues" evidence="1">
    <location>
        <begin position="440"/>
        <end position="455"/>
    </location>
</feature>
<evidence type="ECO:0000256" key="1">
    <source>
        <dbReference type="SAM" id="MobiDB-lite"/>
    </source>
</evidence>
<evidence type="ECO:0000313" key="3">
    <source>
        <dbReference type="Proteomes" id="UP000275078"/>
    </source>
</evidence>
<dbReference type="EMBL" id="ML119759">
    <property type="protein sequence ID" value="RPA75690.1"/>
    <property type="molecule type" value="Genomic_DNA"/>
</dbReference>
<proteinExistence type="predicted"/>
<dbReference type="Proteomes" id="UP000275078">
    <property type="component" value="Unassembled WGS sequence"/>
</dbReference>
<reference evidence="2 3" key="1">
    <citation type="journal article" date="2018" name="Nat. Ecol. Evol.">
        <title>Pezizomycetes genomes reveal the molecular basis of ectomycorrhizal truffle lifestyle.</title>
        <authorList>
            <person name="Murat C."/>
            <person name="Payen T."/>
            <person name="Noel B."/>
            <person name="Kuo A."/>
            <person name="Morin E."/>
            <person name="Chen J."/>
            <person name="Kohler A."/>
            <person name="Krizsan K."/>
            <person name="Balestrini R."/>
            <person name="Da Silva C."/>
            <person name="Montanini B."/>
            <person name="Hainaut M."/>
            <person name="Levati E."/>
            <person name="Barry K.W."/>
            <person name="Belfiori B."/>
            <person name="Cichocki N."/>
            <person name="Clum A."/>
            <person name="Dockter R.B."/>
            <person name="Fauchery L."/>
            <person name="Guy J."/>
            <person name="Iotti M."/>
            <person name="Le Tacon F."/>
            <person name="Lindquist E.A."/>
            <person name="Lipzen A."/>
            <person name="Malagnac F."/>
            <person name="Mello A."/>
            <person name="Molinier V."/>
            <person name="Miyauchi S."/>
            <person name="Poulain J."/>
            <person name="Riccioni C."/>
            <person name="Rubini A."/>
            <person name="Sitrit Y."/>
            <person name="Splivallo R."/>
            <person name="Traeger S."/>
            <person name="Wang M."/>
            <person name="Zifcakova L."/>
            <person name="Wipf D."/>
            <person name="Zambonelli A."/>
            <person name="Paolocci F."/>
            <person name="Nowrousian M."/>
            <person name="Ottonello S."/>
            <person name="Baldrian P."/>
            <person name="Spatafora J.W."/>
            <person name="Henrissat B."/>
            <person name="Nagy L.G."/>
            <person name="Aury J.M."/>
            <person name="Wincker P."/>
            <person name="Grigoriev I.V."/>
            <person name="Bonfante P."/>
            <person name="Martin F.M."/>
        </authorList>
    </citation>
    <scope>NUCLEOTIDE SEQUENCE [LARGE SCALE GENOMIC DNA]</scope>
    <source>
        <strain evidence="2 3">RN42</strain>
    </source>
</reference>
<evidence type="ECO:0000313" key="2">
    <source>
        <dbReference type="EMBL" id="RPA75690.1"/>
    </source>
</evidence>
<dbReference type="AlphaFoldDB" id="A0A3N4HV24"/>
<name>A0A3N4HV24_ASCIM</name>
<sequence length="505" mass="56355">MPTLYAQGSNTFQHLTFPAPFPPTPQSPPLLTYTPYYTPTPVLTAHSIKILHVTWAESLVEVQLTPDDEPTLYLLGLPPRAPRILPPLPSGVPAEGLQFVETPDGTISSFLDPKSSRIYSLRIPASHPPSTPQHFGHLPPTARIVEDPPAPLEGPVCWKLEDDAPRIRAWAVDAMDRVYVSPTSDFRLKPGQGGLEQRQEDRVLVWPNLETFFANEGMLEQAPLPGPPGSYDKVLTSTTCGILPPKHNSLPLLTVAPPCEVHKPASLGRTDVMHLVGWVEFMEGAMLDMESVTTNAGTFTTACRDEVGESLYIWGGQYDFGQTLTDLPWVNDEEDCGVKHMAITDGTELWVVDNHSKIYRKPSAKEEWSLFEPDRWGDYNNRTIQQFVGGTWGLAMVIEESERTEVEEEELWDLGEGDRKLAEWEAEQARKTAKGKERAIEEEEDNVNWDGEGEGPADGGVGNGDQNTIPEEKWIGGEVDRLAELARLERENEREFEEVKKMMDP</sequence>
<protein>
    <submittedName>
        <fullName evidence="2">Uncharacterized protein</fullName>
    </submittedName>
</protein>
<keyword evidence="3" id="KW-1185">Reference proteome</keyword>
<gene>
    <name evidence="2" type="ORF">BJ508DRAFT_418016</name>
</gene>